<dbReference type="InterPro" id="IPR002083">
    <property type="entry name" value="MATH/TRAF_dom"/>
</dbReference>
<evidence type="ECO:0000259" key="4">
    <source>
        <dbReference type="PROSITE" id="PS50097"/>
    </source>
</evidence>
<proteinExistence type="predicted"/>
<dbReference type="Proteomes" id="UP000077315">
    <property type="component" value="Unassembled WGS sequence"/>
</dbReference>
<evidence type="ECO:0000313" key="7">
    <source>
        <dbReference type="Proteomes" id="UP000077315"/>
    </source>
</evidence>
<evidence type="ECO:0000256" key="2">
    <source>
        <dbReference type="ARBA" id="ARBA00022737"/>
    </source>
</evidence>
<feature type="domain" description="MATH" evidence="5">
    <location>
        <begin position="1"/>
        <end position="40"/>
    </location>
</feature>
<dbReference type="OrthoDB" id="45365at2759"/>
<dbReference type="AlphaFoldDB" id="A0A162NDH3"/>
<dbReference type="EMBL" id="KV440981">
    <property type="protein sequence ID" value="OAD73318.1"/>
    <property type="molecule type" value="Genomic_DNA"/>
</dbReference>
<feature type="domain" description="BTB" evidence="4">
    <location>
        <begin position="113"/>
        <end position="180"/>
    </location>
</feature>
<dbReference type="GeneID" id="28999383"/>
<organism evidence="6 7">
    <name type="scientific">Phycomyces blakesleeanus (strain ATCC 8743b / DSM 1359 / FGSC 10004 / NBRC 33097 / NRRL 1555)</name>
    <dbReference type="NCBI Taxonomy" id="763407"/>
    <lineage>
        <taxon>Eukaryota</taxon>
        <taxon>Fungi</taxon>
        <taxon>Fungi incertae sedis</taxon>
        <taxon>Mucoromycota</taxon>
        <taxon>Mucoromycotina</taxon>
        <taxon>Mucoromycetes</taxon>
        <taxon>Mucorales</taxon>
        <taxon>Phycomycetaceae</taxon>
        <taxon>Phycomyces</taxon>
    </lineage>
</organism>
<dbReference type="STRING" id="763407.A0A162NDH3"/>
<dbReference type="CDD" id="cd18186">
    <property type="entry name" value="BTB_POZ_ZBTB_KLHL-like"/>
    <property type="match status" value="1"/>
</dbReference>
<dbReference type="InterPro" id="IPR011333">
    <property type="entry name" value="SKP1/BTB/POZ_sf"/>
</dbReference>
<evidence type="ECO:0000256" key="1">
    <source>
        <dbReference type="ARBA" id="ARBA00022441"/>
    </source>
</evidence>
<evidence type="ECO:0000259" key="5">
    <source>
        <dbReference type="PROSITE" id="PS50144"/>
    </source>
</evidence>
<dbReference type="SUPFAM" id="SSF54695">
    <property type="entry name" value="POZ domain"/>
    <property type="match status" value="1"/>
</dbReference>
<keyword evidence="7" id="KW-1185">Reference proteome</keyword>
<dbReference type="PROSITE" id="PS50144">
    <property type="entry name" value="MATH"/>
    <property type="match status" value="1"/>
</dbReference>
<keyword evidence="2" id="KW-0677">Repeat</keyword>
<gene>
    <name evidence="6" type="ORF">PHYBLDRAFT_181494</name>
</gene>
<sequence>MDTDNVEEKIANGRGYDQFITLQDVQNYLTDDQLTLSINLTINQTHKNSLRGPRSYPKPQPLKFYAEDLENFQDVIIHVFKDENNESDKNESNLNHGSTDSINKNENKKVEDTEGTISNEKTTLHGHKFILATASPWFRDIFLSGMKESTDNEVKIHGVDPKIFKLIFDFSYGNDIYIKDSIHGISILKVADRLQFKRIKKYAFSCLRAQIKNSNIFDIWEASDLYDCDKTRKLCEKYMRSNYADIFVSPEWLATSDVYALKAINIDGLKGRMDETVFYKAVLSRREAATQEVINLRKAKEKELEDNMLKAQLGNPTPSGDNESEVVKGLDEGAKDPREGAKDSEADDKNSEDASREDTGEKGKEDSKNNGNEKMDTNVKATDNGWEDLPENVKPVVETEEEKLERLENIRWEEYIKEELEAIQKHFETMIRYIRFPQMDIEFLADIVEKEDAVMQLPGIKDILIESYRHKAFLGKREVSKKYQSRTIESS</sequence>
<dbReference type="VEuPathDB" id="FungiDB:PHYBLDRAFT_181494"/>
<evidence type="ECO:0000256" key="3">
    <source>
        <dbReference type="SAM" id="MobiDB-lite"/>
    </source>
</evidence>
<feature type="region of interest" description="Disordered" evidence="3">
    <location>
        <begin position="86"/>
        <end position="117"/>
    </location>
</feature>
<protein>
    <recommendedName>
        <fullName evidence="8">BTB domain-containing protein</fullName>
    </recommendedName>
</protein>
<dbReference type="PANTHER" id="PTHR24412:SF489">
    <property type="entry name" value="RING FINGER DOMAIN AND KELCH REPEAT-CONTAINING PROTEIN DDB_G0271372"/>
    <property type="match status" value="1"/>
</dbReference>
<keyword evidence="1" id="KW-0880">Kelch repeat</keyword>
<evidence type="ECO:0000313" key="6">
    <source>
        <dbReference type="EMBL" id="OAD73318.1"/>
    </source>
</evidence>
<dbReference type="RefSeq" id="XP_018291358.1">
    <property type="nucleotide sequence ID" value="XM_018438477.1"/>
</dbReference>
<feature type="region of interest" description="Disordered" evidence="3">
    <location>
        <begin position="310"/>
        <end position="391"/>
    </location>
</feature>
<dbReference type="InterPro" id="IPR000210">
    <property type="entry name" value="BTB/POZ_dom"/>
</dbReference>
<dbReference type="PANTHER" id="PTHR24412">
    <property type="entry name" value="KELCH PROTEIN"/>
    <property type="match status" value="1"/>
</dbReference>
<reference evidence="7" key="1">
    <citation type="submission" date="2015-06" db="EMBL/GenBank/DDBJ databases">
        <title>Expansion of signal transduction pathways in fungi by whole-genome duplication.</title>
        <authorList>
            <consortium name="DOE Joint Genome Institute"/>
            <person name="Corrochano L.M."/>
            <person name="Kuo A."/>
            <person name="Marcet-Houben M."/>
            <person name="Polaino S."/>
            <person name="Salamov A."/>
            <person name="Villalobos J.M."/>
            <person name="Alvarez M.I."/>
            <person name="Avalos J."/>
            <person name="Benito E.P."/>
            <person name="Benoit I."/>
            <person name="Burger G."/>
            <person name="Camino L.P."/>
            <person name="Canovas D."/>
            <person name="Cerda-Olmedo E."/>
            <person name="Cheng J.-F."/>
            <person name="Dominguez A."/>
            <person name="Elias M."/>
            <person name="Eslava A.P."/>
            <person name="Glaser F."/>
            <person name="Grimwood J."/>
            <person name="Gutierrez G."/>
            <person name="Heitman J."/>
            <person name="Henrissat B."/>
            <person name="Iturriaga E.A."/>
            <person name="Lang B.F."/>
            <person name="Lavin J.L."/>
            <person name="Lee S."/>
            <person name="Li W."/>
            <person name="Lindquist E."/>
            <person name="Lopez-Garcia S."/>
            <person name="Luque E.M."/>
            <person name="Marcos A.T."/>
            <person name="Martin J."/>
            <person name="McCluskey K."/>
            <person name="Medina H.R."/>
            <person name="Miralles-Duran A."/>
            <person name="Miyazaki A."/>
            <person name="Munoz-Torres E."/>
            <person name="Oguiza J.A."/>
            <person name="Ohm R."/>
            <person name="Olmedo M."/>
            <person name="Orejas M."/>
            <person name="Ortiz-Castellanos L."/>
            <person name="Pisabarro A.G."/>
            <person name="Rodriguez-Romero J."/>
            <person name="Ruiz-Herrera J."/>
            <person name="Ruiz-Vazquez R."/>
            <person name="Sanz C."/>
            <person name="Schackwitz W."/>
            <person name="Schmutz J."/>
            <person name="Shahriari M."/>
            <person name="Shelest E."/>
            <person name="Silva-Franco F."/>
            <person name="Soanes D."/>
            <person name="Syed K."/>
            <person name="Tagua V.G."/>
            <person name="Talbot N.J."/>
            <person name="Thon M."/>
            <person name="De vries R.P."/>
            <person name="Wiebenga A."/>
            <person name="Yadav J.S."/>
            <person name="Braun E.L."/>
            <person name="Baker S."/>
            <person name="Garre V."/>
            <person name="Horwitz B."/>
            <person name="Torres-Martinez S."/>
            <person name="Idnurm A."/>
            <person name="Herrera-Estrella A."/>
            <person name="Gabaldon T."/>
            <person name="Grigoriev I.V."/>
        </authorList>
    </citation>
    <scope>NUCLEOTIDE SEQUENCE [LARGE SCALE GENOMIC DNA]</scope>
    <source>
        <strain evidence="7">NRRL 1555(-)</strain>
    </source>
</reference>
<dbReference type="PROSITE" id="PS50097">
    <property type="entry name" value="BTB"/>
    <property type="match status" value="1"/>
</dbReference>
<dbReference type="Gene3D" id="3.30.710.10">
    <property type="entry name" value="Potassium Channel Kv1.1, Chain A"/>
    <property type="match status" value="1"/>
</dbReference>
<feature type="compositionally biased region" description="Basic and acidic residues" evidence="3">
    <location>
        <begin position="103"/>
        <end position="112"/>
    </location>
</feature>
<dbReference type="Pfam" id="PF00651">
    <property type="entry name" value="BTB"/>
    <property type="match status" value="1"/>
</dbReference>
<name>A0A162NDH3_PHYB8</name>
<evidence type="ECO:0008006" key="8">
    <source>
        <dbReference type="Google" id="ProtNLM"/>
    </source>
</evidence>
<dbReference type="SMART" id="SM00225">
    <property type="entry name" value="BTB"/>
    <property type="match status" value="1"/>
</dbReference>
<dbReference type="CDD" id="cd14733">
    <property type="entry name" value="BACK"/>
    <property type="match status" value="1"/>
</dbReference>
<dbReference type="Gene3D" id="1.25.40.420">
    <property type="match status" value="1"/>
</dbReference>
<accession>A0A162NDH3</accession>
<dbReference type="InParanoid" id="A0A162NDH3"/>
<feature type="compositionally biased region" description="Basic and acidic residues" evidence="3">
    <location>
        <begin position="325"/>
        <end position="377"/>
    </location>
</feature>